<dbReference type="InterPro" id="IPR002711">
    <property type="entry name" value="HNH"/>
</dbReference>
<gene>
    <name evidence="2" type="ORF">RD110_18685</name>
</gene>
<dbReference type="EMBL" id="CP019236">
    <property type="protein sequence ID" value="APW38981.1"/>
    <property type="molecule type" value="Genomic_DNA"/>
</dbReference>
<dbReference type="GO" id="GO:0003676">
    <property type="term" value="F:nucleic acid binding"/>
    <property type="evidence" value="ECO:0007669"/>
    <property type="project" value="InterPro"/>
</dbReference>
<keyword evidence="2" id="KW-0255">Endonuclease</keyword>
<dbReference type="InterPro" id="IPR003615">
    <property type="entry name" value="HNH_nuc"/>
</dbReference>
<reference evidence="2 3" key="1">
    <citation type="submission" date="2017-01" db="EMBL/GenBank/DDBJ databases">
        <authorList>
            <person name="Mah S.A."/>
            <person name="Swanson W.J."/>
            <person name="Moy G.W."/>
            <person name="Vacquier V.D."/>
        </authorList>
    </citation>
    <scope>NUCLEOTIDE SEQUENCE [LARGE SCALE GENOMIC DNA]</scope>
    <source>
        <strain evidence="2 3">DCY110</strain>
    </source>
</reference>
<dbReference type="CDD" id="cd00085">
    <property type="entry name" value="HNHc"/>
    <property type="match status" value="1"/>
</dbReference>
<sequence length="118" mass="13078">MARAAPRPCTKPGCTQLVHDGSGRCAKHPREAWRQARTPTKRITGRRLQAMRAALFMRQPLCEVCDGLGIVTLATIRDHRIPLAEGGADDESNEQAICAPCHEEKSLAEALRGRRRPR</sequence>
<dbReference type="KEGG" id="rhy:RD110_18685"/>
<evidence type="ECO:0000259" key="1">
    <source>
        <dbReference type="SMART" id="SM00507"/>
    </source>
</evidence>
<dbReference type="STRING" id="1842727.RD110_18685"/>
<keyword evidence="2" id="KW-0378">Hydrolase</keyword>
<evidence type="ECO:0000313" key="2">
    <source>
        <dbReference type="EMBL" id="APW38981.1"/>
    </source>
</evidence>
<evidence type="ECO:0000313" key="3">
    <source>
        <dbReference type="Proteomes" id="UP000186609"/>
    </source>
</evidence>
<feature type="domain" description="HNH nuclease" evidence="1">
    <location>
        <begin position="50"/>
        <end position="103"/>
    </location>
</feature>
<dbReference type="OrthoDB" id="5292295at2"/>
<accession>A0A1P8JZ56</accession>
<dbReference type="GO" id="GO:0008270">
    <property type="term" value="F:zinc ion binding"/>
    <property type="evidence" value="ECO:0007669"/>
    <property type="project" value="InterPro"/>
</dbReference>
<dbReference type="AlphaFoldDB" id="A0A1P8JZ56"/>
<protein>
    <submittedName>
        <fullName evidence="2">Restriction endonuclease</fullName>
    </submittedName>
</protein>
<name>A0A1P8JZ56_9BURK</name>
<keyword evidence="2" id="KW-0540">Nuclease</keyword>
<dbReference type="Proteomes" id="UP000186609">
    <property type="component" value="Chromosome"/>
</dbReference>
<organism evidence="2 3">
    <name type="scientific">Rhodoferax koreensis</name>
    <dbReference type="NCBI Taxonomy" id="1842727"/>
    <lineage>
        <taxon>Bacteria</taxon>
        <taxon>Pseudomonadati</taxon>
        <taxon>Pseudomonadota</taxon>
        <taxon>Betaproteobacteria</taxon>
        <taxon>Burkholderiales</taxon>
        <taxon>Comamonadaceae</taxon>
        <taxon>Rhodoferax</taxon>
    </lineage>
</organism>
<dbReference type="Pfam" id="PF01844">
    <property type="entry name" value="HNH"/>
    <property type="match status" value="1"/>
</dbReference>
<dbReference type="SMART" id="SM00507">
    <property type="entry name" value="HNHc"/>
    <property type="match status" value="1"/>
</dbReference>
<dbReference type="Gene3D" id="1.10.30.50">
    <property type="match status" value="1"/>
</dbReference>
<dbReference type="GO" id="GO:0004519">
    <property type="term" value="F:endonuclease activity"/>
    <property type="evidence" value="ECO:0007669"/>
    <property type="project" value="UniProtKB-KW"/>
</dbReference>
<keyword evidence="3" id="KW-1185">Reference proteome</keyword>
<proteinExistence type="predicted"/>